<evidence type="ECO:0000256" key="7">
    <source>
        <dbReference type="PROSITE-ProRule" id="PRU01379"/>
    </source>
</evidence>
<name>A0A2V1E0A7_9PLEO</name>
<dbReference type="Pfam" id="PF00246">
    <property type="entry name" value="Peptidase_M14"/>
    <property type="match status" value="1"/>
</dbReference>
<comment type="cofactor">
    <cofactor evidence="1">
        <name>Zn(2+)</name>
        <dbReference type="ChEBI" id="CHEBI:29105"/>
    </cofactor>
</comment>
<keyword evidence="3" id="KW-0645">Protease</keyword>
<dbReference type="GO" id="GO:0008270">
    <property type="term" value="F:zinc ion binding"/>
    <property type="evidence" value="ECO:0007669"/>
    <property type="project" value="InterPro"/>
</dbReference>
<evidence type="ECO:0000259" key="8">
    <source>
        <dbReference type="PROSITE" id="PS52035"/>
    </source>
</evidence>
<dbReference type="STRING" id="97972.A0A2V1E0A7"/>
<dbReference type="SUPFAM" id="SSF53187">
    <property type="entry name" value="Zn-dependent exopeptidases"/>
    <property type="match status" value="1"/>
</dbReference>
<protein>
    <submittedName>
        <fullName evidence="9">Zn-dependent exopeptidase</fullName>
    </submittedName>
</protein>
<gene>
    <name evidence="9" type="ORF">DM02DRAFT_611796</name>
</gene>
<evidence type="ECO:0000256" key="6">
    <source>
        <dbReference type="ARBA" id="ARBA00023049"/>
    </source>
</evidence>
<evidence type="ECO:0000313" key="10">
    <source>
        <dbReference type="Proteomes" id="UP000244855"/>
    </source>
</evidence>
<dbReference type="EMBL" id="KZ805325">
    <property type="protein sequence ID" value="PVI03983.1"/>
    <property type="molecule type" value="Genomic_DNA"/>
</dbReference>
<evidence type="ECO:0000313" key="9">
    <source>
        <dbReference type="EMBL" id="PVI03983.1"/>
    </source>
</evidence>
<dbReference type="GO" id="GO:0004181">
    <property type="term" value="F:metallocarboxypeptidase activity"/>
    <property type="evidence" value="ECO:0007669"/>
    <property type="project" value="InterPro"/>
</dbReference>
<evidence type="ECO:0000256" key="1">
    <source>
        <dbReference type="ARBA" id="ARBA00001947"/>
    </source>
</evidence>
<feature type="active site" description="Proton donor/acceptor" evidence="7">
    <location>
        <position position="441"/>
    </location>
</feature>
<evidence type="ECO:0000256" key="3">
    <source>
        <dbReference type="ARBA" id="ARBA00022670"/>
    </source>
</evidence>
<keyword evidence="10" id="KW-1185">Reference proteome</keyword>
<evidence type="ECO:0000256" key="4">
    <source>
        <dbReference type="ARBA" id="ARBA00022801"/>
    </source>
</evidence>
<dbReference type="PANTHER" id="PTHR11705:SF143">
    <property type="entry name" value="SLL0236 PROTEIN"/>
    <property type="match status" value="1"/>
</dbReference>
<reference evidence="9 10" key="1">
    <citation type="journal article" date="2018" name="Sci. Rep.">
        <title>Comparative genomics provides insights into the lifestyle and reveals functional heterogeneity of dark septate endophytic fungi.</title>
        <authorList>
            <person name="Knapp D.G."/>
            <person name="Nemeth J.B."/>
            <person name="Barry K."/>
            <person name="Hainaut M."/>
            <person name="Henrissat B."/>
            <person name="Johnson J."/>
            <person name="Kuo A."/>
            <person name="Lim J.H.P."/>
            <person name="Lipzen A."/>
            <person name="Nolan M."/>
            <person name="Ohm R.A."/>
            <person name="Tamas L."/>
            <person name="Grigoriev I.V."/>
            <person name="Spatafora J.W."/>
            <person name="Nagy L.G."/>
            <person name="Kovacs G.M."/>
        </authorList>
    </citation>
    <scope>NUCLEOTIDE SEQUENCE [LARGE SCALE GENOMIC DNA]</scope>
    <source>
        <strain evidence="9 10">DSE2036</strain>
    </source>
</reference>
<feature type="domain" description="Peptidase M14" evidence="8">
    <location>
        <begin position="126"/>
        <end position="480"/>
    </location>
</feature>
<dbReference type="Gene3D" id="3.40.630.10">
    <property type="entry name" value="Zn peptidases"/>
    <property type="match status" value="1"/>
</dbReference>
<dbReference type="PANTHER" id="PTHR11705">
    <property type="entry name" value="PROTEASE FAMILY M14 CARBOXYPEPTIDASE A,B"/>
    <property type="match status" value="1"/>
</dbReference>
<dbReference type="InterPro" id="IPR000834">
    <property type="entry name" value="Peptidase_M14"/>
</dbReference>
<comment type="similarity">
    <text evidence="2 7">Belongs to the peptidase M14 family.</text>
</comment>
<organism evidence="9 10">
    <name type="scientific">Periconia macrospinosa</name>
    <dbReference type="NCBI Taxonomy" id="97972"/>
    <lineage>
        <taxon>Eukaryota</taxon>
        <taxon>Fungi</taxon>
        <taxon>Dikarya</taxon>
        <taxon>Ascomycota</taxon>
        <taxon>Pezizomycotina</taxon>
        <taxon>Dothideomycetes</taxon>
        <taxon>Pleosporomycetidae</taxon>
        <taxon>Pleosporales</taxon>
        <taxon>Massarineae</taxon>
        <taxon>Periconiaceae</taxon>
        <taxon>Periconia</taxon>
    </lineage>
</organism>
<dbReference type="GO" id="GO:0006508">
    <property type="term" value="P:proteolysis"/>
    <property type="evidence" value="ECO:0007669"/>
    <property type="project" value="UniProtKB-KW"/>
</dbReference>
<keyword evidence="6" id="KW-0482">Metalloprotease</keyword>
<evidence type="ECO:0000256" key="2">
    <source>
        <dbReference type="ARBA" id="ARBA00005988"/>
    </source>
</evidence>
<dbReference type="Proteomes" id="UP000244855">
    <property type="component" value="Unassembled WGS sequence"/>
</dbReference>
<keyword evidence="5" id="KW-0862">Zinc</keyword>
<evidence type="ECO:0000256" key="5">
    <source>
        <dbReference type="ARBA" id="ARBA00022833"/>
    </source>
</evidence>
<dbReference type="CDD" id="cd06228">
    <property type="entry name" value="M14-like"/>
    <property type="match status" value="1"/>
</dbReference>
<accession>A0A2V1E0A7</accession>
<keyword evidence="4" id="KW-0378">Hydrolase</keyword>
<proteinExistence type="inferred from homology"/>
<dbReference type="PROSITE" id="PS52035">
    <property type="entry name" value="PEPTIDASE_M14"/>
    <property type="match status" value="1"/>
</dbReference>
<sequence>MKYSLVASLIAQSSVVLGELIPMHFKAPTPAHFQDIVRNDTFDFGCHPAALPTDEGHYKLRALLTQAQIDFVTKEYASSGITVHRSLTRRQAASAAVPIGSGDRFTAGTKLPVGLGTQSSTARINSILNLNEIKSGVQALVNTYGIGYQELSSKTFEGRTQYIFYAGAGTDKSKYHIYFSAGIHARERGGPDNILYFMADLLAADKAGTGLTYGRKSYTNAQVKSVLQAGIVVFPAVNPDGIAYDQSTDSLWRKNRNTRSGSGSSTGVDLNRNFDFLWDFPKKFASSTSPASTSPGSQTFYGTAPFSEPETKNHASVYDSFPKIRWMVDIHSAVGDVLYSWGDDENQSTTPTQNFLNTAFDGRRGVIGDSSYKEYIPAQDLTNARSAAAAMTNGLKAPGGRSYGYQQAVGLYATSGATDDYAFSRFWAKPGVNKVYGYTLEFAPTGNFYPASLTEFNNNILDTNAGFMDFALEAIRIGLE</sequence>
<dbReference type="SMART" id="SM00631">
    <property type="entry name" value="Zn_pept"/>
    <property type="match status" value="1"/>
</dbReference>
<dbReference type="AlphaFoldDB" id="A0A2V1E0A7"/>
<dbReference type="FunFam" id="3.40.630.10:FF:000155">
    <property type="entry name" value="Zn-dependent exopeptidase"/>
    <property type="match status" value="1"/>
</dbReference>
<dbReference type="OrthoDB" id="3626597at2759"/>